<keyword evidence="5" id="KW-0406">Ion transport</keyword>
<dbReference type="PROSITE" id="PS51201">
    <property type="entry name" value="RCK_N"/>
    <property type="match status" value="1"/>
</dbReference>
<dbReference type="SUPFAM" id="SSF116726">
    <property type="entry name" value="TrkA C-terminal domain-like"/>
    <property type="match status" value="1"/>
</dbReference>
<sequence length="220" mass="24209">MYILIAGGGKVGSNLTRTLLRDGHEVTLIEQRGTRYDQLELEFEHQVLKGDATEMSVLESAGIRRPPDLVVAVTGDDEDNVVICQLAREKYGVETVIARVNDPRNQIYFDLLGITRTVSATSSIMALIEHEVPQHGLIHLLELRKENLEIVEVTVGEQAACTGKLIGQVVLPEGARLISVVRDGKPSLPEDSMRLVAGDSVLAILEPGKEDELRRVLVRE</sequence>
<dbReference type="Gene3D" id="3.30.70.1450">
    <property type="entry name" value="Regulator of K+ conductance, C-terminal domain"/>
    <property type="match status" value="1"/>
</dbReference>
<protein>
    <submittedName>
        <fullName evidence="8">Unannotated protein</fullName>
    </submittedName>
</protein>
<gene>
    <name evidence="8" type="ORF">UFOPK2399_01454</name>
</gene>
<organism evidence="8">
    <name type="scientific">freshwater metagenome</name>
    <dbReference type="NCBI Taxonomy" id="449393"/>
    <lineage>
        <taxon>unclassified sequences</taxon>
        <taxon>metagenomes</taxon>
        <taxon>ecological metagenomes</taxon>
    </lineage>
</organism>
<dbReference type="InterPro" id="IPR006037">
    <property type="entry name" value="RCK_C"/>
</dbReference>
<name>A0A6J6PSK6_9ZZZZ</name>
<dbReference type="Gene3D" id="3.40.50.720">
    <property type="entry name" value="NAD(P)-binding Rossmann-like Domain"/>
    <property type="match status" value="1"/>
</dbReference>
<feature type="domain" description="RCK N-terminal" evidence="6">
    <location>
        <begin position="1"/>
        <end position="119"/>
    </location>
</feature>
<evidence type="ECO:0000259" key="7">
    <source>
        <dbReference type="PROSITE" id="PS51202"/>
    </source>
</evidence>
<keyword evidence="2" id="KW-0633">Potassium transport</keyword>
<keyword evidence="4" id="KW-0520">NAD</keyword>
<dbReference type="PANTHER" id="PTHR43833:SF5">
    <property type="entry name" value="TRK SYSTEM POTASSIUM UPTAKE PROTEIN TRKA"/>
    <property type="match status" value="1"/>
</dbReference>
<dbReference type="SUPFAM" id="SSF51735">
    <property type="entry name" value="NAD(P)-binding Rossmann-fold domains"/>
    <property type="match status" value="1"/>
</dbReference>
<feature type="domain" description="RCK C-terminal" evidence="7">
    <location>
        <begin position="138"/>
        <end position="219"/>
    </location>
</feature>
<reference evidence="8" key="1">
    <citation type="submission" date="2020-05" db="EMBL/GenBank/DDBJ databases">
        <authorList>
            <person name="Chiriac C."/>
            <person name="Salcher M."/>
            <person name="Ghai R."/>
            <person name="Kavagutti S V."/>
        </authorList>
    </citation>
    <scope>NUCLEOTIDE SEQUENCE</scope>
</reference>
<dbReference type="InterPro" id="IPR036291">
    <property type="entry name" value="NAD(P)-bd_dom_sf"/>
</dbReference>
<evidence type="ECO:0000256" key="2">
    <source>
        <dbReference type="ARBA" id="ARBA00022538"/>
    </source>
</evidence>
<dbReference type="Pfam" id="PF02254">
    <property type="entry name" value="TrkA_N"/>
    <property type="match status" value="1"/>
</dbReference>
<evidence type="ECO:0000256" key="1">
    <source>
        <dbReference type="ARBA" id="ARBA00022448"/>
    </source>
</evidence>
<dbReference type="InterPro" id="IPR036721">
    <property type="entry name" value="RCK_C_sf"/>
</dbReference>
<dbReference type="EMBL" id="CAEZXP010000005">
    <property type="protein sequence ID" value="CAB4702570.1"/>
    <property type="molecule type" value="Genomic_DNA"/>
</dbReference>
<dbReference type="InterPro" id="IPR003148">
    <property type="entry name" value="RCK_N"/>
</dbReference>
<evidence type="ECO:0000256" key="4">
    <source>
        <dbReference type="ARBA" id="ARBA00023027"/>
    </source>
</evidence>
<dbReference type="InterPro" id="IPR050721">
    <property type="entry name" value="Trk_Ktr_HKT_K-transport"/>
</dbReference>
<proteinExistence type="predicted"/>
<evidence type="ECO:0000313" key="8">
    <source>
        <dbReference type="EMBL" id="CAB4702570.1"/>
    </source>
</evidence>
<dbReference type="GO" id="GO:0005886">
    <property type="term" value="C:plasma membrane"/>
    <property type="evidence" value="ECO:0007669"/>
    <property type="project" value="InterPro"/>
</dbReference>
<evidence type="ECO:0000256" key="5">
    <source>
        <dbReference type="ARBA" id="ARBA00023065"/>
    </source>
</evidence>
<dbReference type="Pfam" id="PF02080">
    <property type="entry name" value="TrkA_C"/>
    <property type="match status" value="1"/>
</dbReference>
<evidence type="ECO:0000259" key="6">
    <source>
        <dbReference type="PROSITE" id="PS51201"/>
    </source>
</evidence>
<dbReference type="AlphaFoldDB" id="A0A6J6PSK6"/>
<keyword evidence="3" id="KW-0630">Potassium</keyword>
<evidence type="ECO:0000256" key="3">
    <source>
        <dbReference type="ARBA" id="ARBA00022958"/>
    </source>
</evidence>
<accession>A0A6J6PSK6</accession>
<dbReference type="PANTHER" id="PTHR43833">
    <property type="entry name" value="POTASSIUM CHANNEL PROTEIN 2-RELATED-RELATED"/>
    <property type="match status" value="1"/>
</dbReference>
<keyword evidence="1" id="KW-0813">Transport</keyword>
<dbReference type="GO" id="GO:0015079">
    <property type="term" value="F:potassium ion transmembrane transporter activity"/>
    <property type="evidence" value="ECO:0007669"/>
    <property type="project" value="InterPro"/>
</dbReference>
<dbReference type="PROSITE" id="PS51202">
    <property type="entry name" value="RCK_C"/>
    <property type="match status" value="1"/>
</dbReference>
<dbReference type="InterPro" id="IPR006036">
    <property type="entry name" value="K_uptake_TrkA"/>
</dbReference>
<dbReference type="PRINTS" id="PR00335">
    <property type="entry name" value="KUPTAKETRKA"/>
</dbReference>